<dbReference type="KEGG" id="aqt:FN924_15655"/>
<dbReference type="OrthoDB" id="9809781at2"/>
<dbReference type="Pfam" id="PF00395">
    <property type="entry name" value="SLH"/>
    <property type="match status" value="3"/>
</dbReference>
<dbReference type="Proteomes" id="UP000315215">
    <property type="component" value="Chromosome"/>
</dbReference>
<dbReference type="InterPro" id="IPR001119">
    <property type="entry name" value="SLH_dom"/>
</dbReference>
<name>A0A516KJA6_9BACI</name>
<evidence type="ECO:0000313" key="4">
    <source>
        <dbReference type="Proteomes" id="UP000315215"/>
    </source>
</evidence>
<protein>
    <recommendedName>
        <fullName evidence="2">SLH domain-containing protein</fullName>
    </recommendedName>
</protein>
<keyword evidence="4" id="KW-1185">Reference proteome</keyword>
<proteinExistence type="predicted"/>
<dbReference type="AlphaFoldDB" id="A0A516KJA6"/>
<evidence type="ECO:0000256" key="1">
    <source>
        <dbReference type="ARBA" id="ARBA00022729"/>
    </source>
</evidence>
<sequence length="587" mass="63735">MGKRQQDKNVRYKAGLLFLVILLIFGSFPQASEAATTKVKESFRVSDGVSYKDIRLSDSSTNQAVRVLNVNIGNSNTAVEVGVPTEINKLVPTITRARQFSKAGHRVVGAINGSFFQFGQSMYLVSKNNKLLNAGVVSDGEEYYVNDPIAFGIDKDGKGIIDYYNLDLTYTHDGKTFDITSTNKQRLSQETILYTSDFSSTYTETNHYGTEVVVTLPKAPSLQFGGTYTGEVTAVRPYGDKTKTEIPTNGFVLSGTGVGSTNLSKVKVGDTISVSVDIDSKWKNSSFILASGPLLVENGHVNLSMDPNSYRASERAPRTAVAIDSTRNRVFFVTVDGRQAGYSNGMNLTEFAKYLVSLGADRALNLDGGGSTTMGVRYPGEKLLELANSPSDGVQRSVSTILMAVAKEPGQVYYSDLQVMGSHYEGIQWLTERGIQGYGDGTFGVNKELSRPHAAIMFTRALGLTTPAKSTVEDYFKDVKSTDLYSEFIAAVAKAGIFKGSGGNYNPDQLLTREQMASTLVNAYGLTSTGTNVSINLSNVSASHKQNVQILANLGITNQLKDFRPDEPVSRGQFATFLYLTQQKANQ</sequence>
<evidence type="ECO:0000259" key="2">
    <source>
        <dbReference type="PROSITE" id="PS51272"/>
    </source>
</evidence>
<accession>A0A516KJA6</accession>
<dbReference type="RefSeq" id="WP_143896073.1">
    <property type="nucleotide sequence ID" value="NZ_CP041666.1"/>
</dbReference>
<keyword evidence="1" id="KW-0732">Signal</keyword>
<feature type="domain" description="SLH" evidence="2">
    <location>
        <begin position="472"/>
        <end position="534"/>
    </location>
</feature>
<dbReference type="Pfam" id="PF09992">
    <property type="entry name" value="NAGPA"/>
    <property type="match status" value="1"/>
</dbReference>
<organism evidence="3 4">
    <name type="scientific">Radiobacillus deserti</name>
    <dbReference type="NCBI Taxonomy" id="2594883"/>
    <lineage>
        <taxon>Bacteria</taxon>
        <taxon>Bacillati</taxon>
        <taxon>Bacillota</taxon>
        <taxon>Bacilli</taxon>
        <taxon>Bacillales</taxon>
        <taxon>Bacillaceae</taxon>
        <taxon>Radiobacillus</taxon>
    </lineage>
</organism>
<gene>
    <name evidence="3" type="ORF">FN924_15655</name>
</gene>
<dbReference type="PROSITE" id="PS51272">
    <property type="entry name" value="SLH"/>
    <property type="match status" value="1"/>
</dbReference>
<dbReference type="EMBL" id="CP041666">
    <property type="protein sequence ID" value="QDP41483.1"/>
    <property type="molecule type" value="Genomic_DNA"/>
</dbReference>
<dbReference type="PANTHER" id="PTHR40446">
    <property type="entry name" value="N-ACETYLGLUCOSAMINE-1-PHOSPHODIESTER ALPHA-N-ACETYLGLUCOSAMINIDASE"/>
    <property type="match status" value="1"/>
</dbReference>
<reference evidence="3 4" key="1">
    <citation type="submission" date="2019-07" db="EMBL/GenBank/DDBJ databases">
        <authorList>
            <person name="Li J."/>
        </authorList>
    </citation>
    <scope>NUCLEOTIDE SEQUENCE [LARGE SCALE GENOMIC DNA]</scope>
    <source>
        <strain evidence="3 4">TKL69</strain>
    </source>
</reference>
<dbReference type="InterPro" id="IPR018711">
    <property type="entry name" value="NAGPA"/>
</dbReference>
<dbReference type="PANTHER" id="PTHR40446:SF2">
    <property type="entry name" value="N-ACETYLGLUCOSAMINE-1-PHOSPHODIESTER ALPHA-N-ACETYLGLUCOSAMINIDASE"/>
    <property type="match status" value="1"/>
</dbReference>
<evidence type="ECO:0000313" key="3">
    <source>
        <dbReference type="EMBL" id="QDP41483.1"/>
    </source>
</evidence>